<dbReference type="InterPro" id="IPR050640">
    <property type="entry name" value="Bact_2-comp_sensor_kinase"/>
</dbReference>
<dbReference type="EMBL" id="RAQM01000007">
    <property type="protein sequence ID" value="RKF04408.1"/>
    <property type="molecule type" value="Genomic_DNA"/>
</dbReference>
<dbReference type="AlphaFoldDB" id="A0A420E2U0"/>
<dbReference type="PANTHER" id="PTHR34220:SF7">
    <property type="entry name" value="SENSOR HISTIDINE KINASE YPDA"/>
    <property type="match status" value="1"/>
</dbReference>
<feature type="chain" id="PRO_5019501305" evidence="3">
    <location>
        <begin position="22"/>
        <end position="732"/>
    </location>
</feature>
<keyword evidence="3" id="KW-0732">Signal</keyword>
<feature type="signal peptide" evidence="3">
    <location>
        <begin position="1"/>
        <end position="21"/>
    </location>
</feature>
<evidence type="ECO:0000256" key="1">
    <source>
        <dbReference type="PROSITE-ProRule" id="PRU00339"/>
    </source>
</evidence>
<comment type="caution">
    <text evidence="5">The sequence shown here is derived from an EMBL/GenBank/DDBJ whole genome shotgun (WGS) entry which is preliminary data.</text>
</comment>
<dbReference type="GO" id="GO:0000155">
    <property type="term" value="F:phosphorelay sensor kinase activity"/>
    <property type="evidence" value="ECO:0007669"/>
    <property type="project" value="InterPro"/>
</dbReference>
<dbReference type="Pfam" id="PF06580">
    <property type="entry name" value="His_kinase"/>
    <property type="match status" value="1"/>
</dbReference>
<dbReference type="InterPro" id="IPR036890">
    <property type="entry name" value="HATPase_C_sf"/>
</dbReference>
<dbReference type="SUPFAM" id="SSF55874">
    <property type="entry name" value="ATPase domain of HSP90 chaperone/DNA topoisomerase II/histidine kinase"/>
    <property type="match status" value="1"/>
</dbReference>
<dbReference type="Proteomes" id="UP000285780">
    <property type="component" value="Unassembled WGS sequence"/>
</dbReference>
<organism evidence="5 6">
    <name type="scientific">Tenacibaculum lutimaris</name>
    <dbReference type="NCBI Taxonomy" id="285258"/>
    <lineage>
        <taxon>Bacteria</taxon>
        <taxon>Pseudomonadati</taxon>
        <taxon>Bacteroidota</taxon>
        <taxon>Flavobacteriia</taxon>
        <taxon>Flavobacteriales</taxon>
        <taxon>Flavobacteriaceae</taxon>
        <taxon>Tenacibaculum</taxon>
    </lineage>
</organism>
<dbReference type="RefSeq" id="WP_120186361.1">
    <property type="nucleotide sequence ID" value="NZ_RAQM01000007.1"/>
</dbReference>
<dbReference type="Gene3D" id="3.30.565.10">
    <property type="entry name" value="Histidine kinase-like ATPase, C-terminal domain"/>
    <property type="match status" value="1"/>
</dbReference>
<reference evidence="5 6" key="1">
    <citation type="submission" date="2018-09" db="EMBL/GenBank/DDBJ databases">
        <title>Genomic Encyclopedia of Archaeal and Bacterial Type Strains, Phase II (KMG-II): from individual species to whole genera.</title>
        <authorList>
            <person name="Goeker M."/>
        </authorList>
    </citation>
    <scope>NUCLEOTIDE SEQUENCE [LARGE SCALE GENOMIC DNA]</scope>
    <source>
        <strain evidence="5 6">DSM 16505</strain>
    </source>
</reference>
<dbReference type="GO" id="GO:0016020">
    <property type="term" value="C:membrane"/>
    <property type="evidence" value="ECO:0007669"/>
    <property type="project" value="InterPro"/>
</dbReference>
<feature type="domain" description="Signal transduction histidine kinase internal region" evidence="4">
    <location>
        <begin position="526"/>
        <end position="604"/>
    </location>
</feature>
<dbReference type="Pfam" id="PF13424">
    <property type="entry name" value="TPR_12"/>
    <property type="match status" value="1"/>
</dbReference>
<dbReference type="Pfam" id="PF13176">
    <property type="entry name" value="TPR_7"/>
    <property type="match status" value="1"/>
</dbReference>
<dbReference type="SMART" id="SM00028">
    <property type="entry name" value="TPR"/>
    <property type="match status" value="4"/>
</dbReference>
<keyword evidence="2" id="KW-0812">Transmembrane</keyword>
<keyword evidence="1" id="KW-0802">TPR repeat</keyword>
<feature type="repeat" description="TPR" evidence="1">
    <location>
        <begin position="360"/>
        <end position="393"/>
    </location>
</feature>
<feature type="repeat" description="TPR" evidence="1">
    <location>
        <begin position="230"/>
        <end position="263"/>
    </location>
</feature>
<dbReference type="InterPro" id="IPR010559">
    <property type="entry name" value="Sig_transdc_His_kin_internal"/>
</dbReference>
<sequence>MNKIYYIVFVVFLLSFSTAFSQIESKTSKEFSVKVQVVNNETQQPIKDARVEVNGRVFYYSNIKGDYTVKARAGDQLMVSHSGFETILYTIKDDEDIKVQVEGFVPKKKTKLSPYSQKERVSLYPQYLDSVQFYKKKDIDKSLSFIEKMLLDASSKNRQAITYKELADVYFYWKQYDLAIENYQTSLRQVNNPVVRLQLAKTAYLAKNYKDSEENYKRTLNGKLNSYQQLTAYQGLGDVYMIQKNFDQAKNNYQKALEIAKANLITPKITDLNSKLAEVYAAQGNTQKADGYYQNSLRLASEENKKRSLKEQQKVADFYNQSQRYDEEIQLRKESLKEAEDIPPVEAENNESLVDSITSQKINYKIGNAYMQKAEYNQAIPYLKKSIEDADKNEDLIIQKDATKRLSEVYETVGDYTKALKTYQDYVTLVDTLYSRKEQEIQQVKRFSKRILDNQNRIASLEKDKELSESKISLAYKDQQLVQESNKRQQWVIYSLIAGFLLMILLVYFMFRTNRQQKLANNLLALKSMRSQMNPHFIFNALNSVNSFIAVSDERSANRYLSEFSTLMRAVLENSDEDFIPLTKEIELLELYVKLEHNRFKDKFDYNIDIDKSIPLDEYSIPPMLLQPYIENAIWHGLRYKEEKGKLSISMTKKDNESIRILIEDDGVGREKSIEMKTKNQLKQKSKGMSTIKKRIAILNDMYQDRIKVAVSDASEDGSGTKVELILKRNKV</sequence>
<dbReference type="Gene3D" id="1.25.40.10">
    <property type="entry name" value="Tetratricopeptide repeat domain"/>
    <property type="match status" value="3"/>
</dbReference>
<protein>
    <submittedName>
        <fullName evidence="5">Tetratricopeptide repeat protein</fullName>
    </submittedName>
</protein>
<dbReference type="Pfam" id="PF13181">
    <property type="entry name" value="TPR_8"/>
    <property type="match status" value="1"/>
</dbReference>
<feature type="transmembrane region" description="Helical" evidence="2">
    <location>
        <begin position="491"/>
        <end position="511"/>
    </location>
</feature>
<evidence type="ECO:0000259" key="4">
    <source>
        <dbReference type="Pfam" id="PF06580"/>
    </source>
</evidence>
<keyword evidence="6" id="KW-1185">Reference proteome</keyword>
<accession>A0A420E2U0</accession>
<dbReference type="InterPro" id="IPR011990">
    <property type="entry name" value="TPR-like_helical_dom_sf"/>
</dbReference>
<evidence type="ECO:0000313" key="5">
    <source>
        <dbReference type="EMBL" id="RKF04408.1"/>
    </source>
</evidence>
<name>A0A420E2U0_9FLAO</name>
<evidence type="ECO:0000256" key="2">
    <source>
        <dbReference type="SAM" id="Phobius"/>
    </source>
</evidence>
<keyword evidence="2" id="KW-1133">Transmembrane helix</keyword>
<dbReference type="SUPFAM" id="SSF48452">
    <property type="entry name" value="TPR-like"/>
    <property type="match status" value="2"/>
</dbReference>
<dbReference type="InterPro" id="IPR019734">
    <property type="entry name" value="TPR_rpt"/>
</dbReference>
<evidence type="ECO:0000256" key="3">
    <source>
        <dbReference type="SAM" id="SignalP"/>
    </source>
</evidence>
<dbReference type="PROSITE" id="PS50005">
    <property type="entry name" value="TPR"/>
    <property type="match status" value="2"/>
</dbReference>
<gene>
    <name evidence="5" type="ORF">C8N26_1076</name>
</gene>
<keyword evidence="2" id="KW-0472">Membrane</keyword>
<proteinExistence type="predicted"/>
<evidence type="ECO:0000313" key="6">
    <source>
        <dbReference type="Proteomes" id="UP000285780"/>
    </source>
</evidence>
<dbReference type="PANTHER" id="PTHR34220">
    <property type="entry name" value="SENSOR HISTIDINE KINASE YPDA"/>
    <property type="match status" value="1"/>
</dbReference>